<dbReference type="EMBL" id="KB201890">
    <property type="protein sequence ID" value="ESO93660.1"/>
    <property type="molecule type" value="Genomic_DNA"/>
</dbReference>
<dbReference type="GO" id="GO:0005524">
    <property type="term" value="F:ATP binding"/>
    <property type="evidence" value="ECO:0007669"/>
    <property type="project" value="UniProtKB-KW"/>
</dbReference>
<dbReference type="SUPFAM" id="SSF47323">
    <property type="entry name" value="Anticodon-binding domain of a subclass of class I aminoacyl-tRNA synthetases"/>
    <property type="match status" value="1"/>
</dbReference>
<accession>V4AES1</accession>
<protein>
    <recommendedName>
        <fullName evidence="3">cysteine--tRNA ligase</fullName>
        <ecNumber evidence="3">6.1.1.16</ecNumber>
    </recommendedName>
    <alternativeName>
        <fullName evidence="11">Cysteinyl-tRNA synthetase</fullName>
    </alternativeName>
</protein>
<dbReference type="Proteomes" id="UP000030746">
    <property type="component" value="Unassembled WGS sequence"/>
</dbReference>
<keyword evidence="8" id="KW-0067">ATP-binding</keyword>
<proteinExistence type="inferred from homology"/>
<dbReference type="CTD" id="20244472"/>
<dbReference type="RefSeq" id="XP_009055295.1">
    <property type="nucleotide sequence ID" value="XM_009057047.1"/>
</dbReference>
<keyword evidence="21" id="KW-1185">Reference proteome</keyword>
<dbReference type="InterPro" id="IPR024909">
    <property type="entry name" value="Cys-tRNA/MSH_ligase"/>
</dbReference>
<feature type="domain" description="tRNA synthetases class I catalytic" evidence="19">
    <location>
        <begin position="3"/>
        <end position="244"/>
    </location>
</feature>
<evidence type="ECO:0000256" key="8">
    <source>
        <dbReference type="ARBA" id="ARBA00022840"/>
    </source>
</evidence>
<dbReference type="NCBIfam" id="TIGR00435">
    <property type="entry name" value="cysS"/>
    <property type="match status" value="1"/>
</dbReference>
<dbReference type="PANTHER" id="PTHR10890">
    <property type="entry name" value="CYSTEINYL-TRNA SYNTHETASE"/>
    <property type="match status" value="1"/>
</dbReference>
<dbReference type="AlphaFoldDB" id="V4AES1"/>
<dbReference type="PRINTS" id="PR00983">
    <property type="entry name" value="TRNASYNTHCYS"/>
</dbReference>
<dbReference type="Pfam" id="PF01406">
    <property type="entry name" value="tRNA-synt_1e"/>
    <property type="match status" value="1"/>
</dbReference>
<dbReference type="OrthoDB" id="438179at2759"/>
<dbReference type="HOGENOM" id="CLU_013528_0_3_1"/>
<evidence type="ECO:0000256" key="15">
    <source>
        <dbReference type="ARBA" id="ARBA00047548"/>
    </source>
</evidence>
<dbReference type="GO" id="GO:0004817">
    <property type="term" value="F:cysteine-tRNA ligase activity"/>
    <property type="evidence" value="ECO:0007669"/>
    <property type="project" value="UniProtKB-EC"/>
</dbReference>
<evidence type="ECO:0000256" key="18">
    <source>
        <dbReference type="ARBA" id="ARBA00049046"/>
    </source>
</evidence>
<keyword evidence="10" id="KW-0030">Aminoacyl-tRNA synthetase</keyword>
<evidence type="ECO:0000313" key="21">
    <source>
        <dbReference type="Proteomes" id="UP000030746"/>
    </source>
</evidence>
<evidence type="ECO:0000256" key="14">
    <source>
        <dbReference type="ARBA" id="ARBA00047499"/>
    </source>
</evidence>
<comment type="cofactor">
    <cofactor evidence="1">
        <name>Zn(2+)</name>
        <dbReference type="ChEBI" id="CHEBI:29105"/>
    </cofactor>
</comment>
<comment type="function">
    <text evidence="13">In addition to its role as an aminoacyl-tRNA synthetase, has also cysteine persulfide synthase activity. Produces reactive persulfide species such as cysteine persulfide (CysSSH) from substrate cysteine and mediate direct incorporation of CysSSH into proteins during translations, resulting in protein persulfides and polysulfides. CysSSHs behave as potent antioxidants and cellular protectants.</text>
</comment>
<reference evidence="20 21" key="1">
    <citation type="journal article" date="2013" name="Nature">
        <title>Insights into bilaterian evolution from three spiralian genomes.</title>
        <authorList>
            <person name="Simakov O."/>
            <person name="Marletaz F."/>
            <person name="Cho S.J."/>
            <person name="Edsinger-Gonzales E."/>
            <person name="Havlak P."/>
            <person name="Hellsten U."/>
            <person name="Kuo D.H."/>
            <person name="Larsson T."/>
            <person name="Lv J."/>
            <person name="Arendt D."/>
            <person name="Savage R."/>
            <person name="Osoegawa K."/>
            <person name="de Jong P."/>
            <person name="Grimwood J."/>
            <person name="Chapman J.A."/>
            <person name="Shapiro H."/>
            <person name="Aerts A."/>
            <person name="Otillar R.P."/>
            <person name="Terry A.Y."/>
            <person name="Boore J.L."/>
            <person name="Grigoriev I.V."/>
            <person name="Lindberg D.R."/>
            <person name="Seaver E.C."/>
            <person name="Weisblat D.A."/>
            <person name="Putnam N.H."/>
            <person name="Rokhsar D.S."/>
        </authorList>
    </citation>
    <scope>NUCLEOTIDE SEQUENCE [LARGE SCALE GENOMIC DNA]</scope>
</reference>
<evidence type="ECO:0000256" key="4">
    <source>
        <dbReference type="ARBA" id="ARBA00022598"/>
    </source>
</evidence>
<organism evidence="20 21">
    <name type="scientific">Lottia gigantea</name>
    <name type="common">Giant owl limpet</name>
    <dbReference type="NCBI Taxonomy" id="225164"/>
    <lineage>
        <taxon>Eukaryota</taxon>
        <taxon>Metazoa</taxon>
        <taxon>Spiralia</taxon>
        <taxon>Lophotrochozoa</taxon>
        <taxon>Mollusca</taxon>
        <taxon>Gastropoda</taxon>
        <taxon>Patellogastropoda</taxon>
        <taxon>Lottioidea</taxon>
        <taxon>Lottiidae</taxon>
        <taxon>Lottia</taxon>
    </lineage>
</organism>
<evidence type="ECO:0000256" key="7">
    <source>
        <dbReference type="ARBA" id="ARBA00022833"/>
    </source>
</evidence>
<dbReference type="GO" id="GO:0006423">
    <property type="term" value="P:cysteinyl-tRNA aminoacylation"/>
    <property type="evidence" value="ECO:0007669"/>
    <property type="project" value="InterPro"/>
</dbReference>
<dbReference type="Gene3D" id="1.20.120.1910">
    <property type="entry name" value="Cysteine-tRNA ligase, C-terminal anti-codon recognition domain"/>
    <property type="match status" value="1"/>
</dbReference>
<evidence type="ECO:0000313" key="20">
    <source>
        <dbReference type="EMBL" id="ESO93660.1"/>
    </source>
</evidence>
<keyword evidence="6" id="KW-0547">Nucleotide-binding</keyword>
<dbReference type="EC" id="6.1.1.16" evidence="3"/>
<evidence type="ECO:0000256" key="12">
    <source>
        <dbReference type="ARBA" id="ARBA00043868"/>
    </source>
</evidence>
<evidence type="ECO:0000256" key="3">
    <source>
        <dbReference type="ARBA" id="ARBA00012832"/>
    </source>
</evidence>
<dbReference type="PANTHER" id="PTHR10890:SF27">
    <property type="entry name" value="CYSTEINE--TRNA LIGASE, MITOCHONDRIAL-RELATED"/>
    <property type="match status" value="1"/>
</dbReference>
<keyword evidence="7" id="KW-0862">Zinc</keyword>
<comment type="catalytic activity">
    <reaction evidence="15">
        <text>2 L-cysteine = S-sulfanyl-L-cysteine + L-alanine</text>
        <dbReference type="Rhea" id="RHEA:78543"/>
        <dbReference type="ChEBI" id="CHEBI:35235"/>
        <dbReference type="ChEBI" id="CHEBI:57972"/>
        <dbReference type="ChEBI" id="CHEBI:58591"/>
    </reaction>
    <physiologicalReaction direction="left-to-right" evidence="15">
        <dbReference type="Rhea" id="RHEA:78544"/>
    </physiologicalReaction>
</comment>
<sequence length="443" mass="51133">MGLTDIDDKIINKANKDEKPFTEIAKKYEVEFLQDMNKLNILSPSYITRVSDHIPQIIQYIQTIQQKDLTYPTDDGSVYFDVIKYGRYGYFRPYVKDEDYKGFKKHSSDFALWKGAKLDEPFWESPWGKGRPGWHIECSAMASGIFGSNFDVHSGGVDLKFPHHENEIAQSQAHYNCHQWVNYWIHTGYLHLKGDENKMSKSLKNVVGISDLLENYTADQFRMMCLLTAYRHYLEYSEDVMTKTSTNLNQILNCLNLCDIYVKGQLHCKSIDEVQLQKRINDCRVSFKKHLANDFDTTKAFDDMFELVKFLNSSLSKIEQEDDHIRCPATVAAASLFIKSTLTKLGFDLANQMSSSKGGDMLLLNKAMDNLVDLRLTVRKFCLDPPAQIFTEPLENKKLEKKRRKEVFSPLLKKCDTAREDLKSVNISIKDLGNDSSWLIEKK</sequence>
<dbReference type="InterPro" id="IPR014729">
    <property type="entry name" value="Rossmann-like_a/b/a_fold"/>
</dbReference>
<dbReference type="Gene3D" id="3.40.50.620">
    <property type="entry name" value="HUPs"/>
    <property type="match status" value="1"/>
</dbReference>
<keyword evidence="5" id="KW-0479">Metal-binding</keyword>
<comment type="catalytic activity">
    <reaction evidence="16">
        <text>S-sulfanyl-L-cysteine + L-cysteine = S-disulfanyl-L-cysteine + L-alanine</text>
        <dbReference type="Rhea" id="RHEA:78627"/>
        <dbReference type="ChEBI" id="CHEBI:35235"/>
        <dbReference type="ChEBI" id="CHEBI:57972"/>
        <dbReference type="ChEBI" id="CHEBI:58591"/>
        <dbReference type="ChEBI" id="CHEBI:229465"/>
    </reaction>
    <physiologicalReaction direction="left-to-right" evidence="16">
        <dbReference type="Rhea" id="RHEA:78628"/>
    </physiologicalReaction>
</comment>
<dbReference type="InterPro" id="IPR015803">
    <property type="entry name" value="Cys-tRNA-ligase"/>
</dbReference>
<evidence type="ECO:0000256" key="17">
    <source>
        <dbReference type="ARBA" id="ARBA00048609"/>
    </source>
</evidence>
<dbReference type="STRING" id="225164.V4AES1"/>
<evidence type="ECO:0000256" key="11">
    <source>
        <dbReference type="ARBA" id="ARBA00031499"/>
    </source>
</evidence>
<gene>
    <name evidence="20" type="ORF">LOTGIDRAFT_182052</name>
</gene>
<evidence type="ECO:0000256" key="5">
    <source>
        <dbReference type="ARBA" id="ARBA00022723"/>
    </source>
</evidence>
<dbReference type="SUPFAM" id="SSF52374">
    <property type="entry name" value="Nucleotidylyl transferase"/>
    <property type="match status" value="1"/>
</dbReference>
<comment type="similarity">
    <text evidence="2">Belongs to the class-I aminoacyl-tRNA synthetase family.</text>
</comment>
<comment type="function">
    <text evidence="12">Mitochondrial cysteine-specific aminoacyl-tRNA synthetase that catalyzes the ATP-dependent ligation of cysteine to tRNA(Cys).</text>
</comment>
<comment type="catalytic activity">
    <reaction evidence="17">
        <text>S-sulfanyl-L-cysteine + tRNA(Cys) + ATP = (S)-sulfanyl-L-cysteinyl-tRNA(Cys) + AMP + diphosphate</text>
        <dbReference type="Rhea" id="RHEA:78647"/>
        <dbReference type="Rhea" id="RHEA-COMP:9661"/>
        <dbReference type="Rhea" id="RHEA-COMP:19119"/>
        <dbReference type="ChEBI" id="CHEBI:30616"/>
        <dbReference type="ChEBI" id="CHEBI:33019"/>
        <dbReference type="ChEBI" id="CHEBI:58591"/>
        <dbReference type="ChEBI" id="CHEBI:78442"/>
        <dbReference type="ChEBI" id="CHEBI:229520"/>
        <dbReference type="ChEBI" id="CHEBI:456215"/>
    </reaction>
    <physiologicalReaction direction="left-to-right" evidence="17">
        <dbReference type="Rhea" id="RHEA:78648"/>
    </physiologicalReaction>
</comment>
<dbReference type="InterPro" id="IPR032678">
    <property type="entry name" value="tRNA-synt_1_cat_dom"/>
</dbReference>
<evidence type="ECO:0000256" key="9">
    <source>
        <dbReference type="ARBA" id="ARBA00022917"/>
    </source>
</evidence>
<dbReference type="InterPro" id="IPR009080">
    <property type="entry name" value="tRNAsynth_Ia_anticodon-bd"/>
</dbReference>
<evidence type="ECO:0000259" key="19">
    <source>
        <dbReference type="Pfam" id="PF01406"/>
    </source>
</evidence>
<dbReference type="GO" id="GO:0005737">
    <property type="term" value="C:cytoplasm"/>
    <property type="evidence" value="ECO:0007669"/>
    <property type="project" value="TreeGrafter"/>
</dbReference>
<dbReference type="GeneID" id="20244472"/>
<dbReference type="GO" id="GO:0046872">
    <property type="term" value="F:metal ion binding"/>
    <property type="evidence" value="ECO:0007669"/>
    <property type="project" value="UniProtKB-KW"/>
</dbReference>
<dbReference type="KEGG" id="lgi:LOTGIDRAFT_182052"/>
<comment type="catalytic activity">
    <reaction evidence="14">
        <text>S-disulfanyl-L-cysteine + tRNA(Cys) + ATP = (S)-disulfanyl-L-cysteinyl-tRNA(Cys) + AMP + diphosphate</text>
        <dbReference type="Rhea" id="RHEA:78651"/>
        <dbReference type="Rhea" id="RHEA-COMP:9661"/>
        <dbReference type="Rhea" id="RHEA-COMP:19120"/>
        <dbReference type="ChEBI" id="CHEBI:30616"/>
        <dbReference type="ChEBI" id="CHEBI:33019"/>
        <dbReference type="ChEBI" id="CHEBI:78442"/>
        <dbReference type="ChEBI" id="CHEBI:229465"/>
        <dbReference type="ChEBI" id="CHEBI:229521"/>
        <dbReference type="ChEBI" id="CHEBI:456215"/>
    </reaction>
    <physiologicalReaction direction="left-to-right" evidence="14">
        <dbReference type="Rhea" id="RHEA:78652"/>
    </physiologicalReaction>
</comment>
<evidence type="ECO:0000256" key="13">
    <source>
        <dbReference type="ARBA" id="ARBA00045476"/>
    </source>
</evidence>
<name>V4AES1_LOTGI</name>
<evidence type="ECO:0000256" key="6">
    <source>
        <dbReference type="ARBA" id="ARBA00022741"/>
    </source>
</evidence>
<evidence type="ECO:0000256" key="2">
    <source>
        <dbReference type="ARBA" id="ARBA00005594"/>
    </source>
</evidence>
<dbReference type="OMA" id="CSAMTHH"/>
<evidence type="ECO:0000256" key="1">
    <source>
        <dbReference type="ARBA" id="ARBA00001947"/>
    </source>
</evidence>
<evidence type="ECO:0000256" key="10">
    <source>
        <dbReference type="ARBA" id="ARBA00023146"/>
    </source>
</evidence>
<keyword evidence="9" id="KW-0648">Protein biosynthesis</keyword>
<comment type="catalytic activity">
    <reaction evidence="18">
        <text>tRNA(Cys) + L-cysteine + ATP = L-cysteinyl-tRNA(Cys) + AMP + diphosphate</text>
        <dbReference type="Rhea" id="RHEA:17773"/>
        <dbReference type="Rhea" id="RHEA-COMP:9661"/>
        <dbReference type="Rhea" id="RHEA-COMP:9679"/>
        <dbReference type="ChEBI" id="CHEBI:30616"/>
        <dbReference type="ChEBI" id="CHEBI:33019"/>
        <dbReference type="ChEBI" id="CHEBI:35235"/>
        <dbReference type="ChEBI" id="CHEBI:78442"/>
        <dbReference type="ChEBI" id="CHEBI:78517"/>
        <dbReference type="ChEBI" id="CHEBI:456215"/>
        <dbReference type="EC" id="6.1.1.16"/>
    </reaction>
    <physiologicalReaction direction="right-to-left" evidence="18">
        <dbReference type="Rhea" id="RHEA:17775"/>
    </physiologicalReaction>
</comment>
<keyword evidence="4" id="KW-0436">Ligase</keyword>
<evidence type="ECO:0000256" key="16">
    <source>
        <dbReference type="ARBA" id="ARBA00047731"/>
    </source>
</evidence>